<evidence type="ECO:0000256" key="2">
    <source>
        <dbReference type="ARBA" id="ARBA00022679"/>
    </source>
</evidence>
<dbReference type="HAMAP" id="MF_00020">
    <property type="entry name" value="Acetate_kinase"/>
    <property type="match status" value="1"/>
</dbReference>
<comment type="caution">
    <text evidence="8">The sequence shown here is derived from an EMBL/GenBank/DDBJ whole genome shotgun (WGS) entry which is preliminary data.</text>
</comment>
<dbReference type="PROSITE" id="PS01075">
    <property type="entry name" value="ACETATE_KINASE_1"/>
    <property type="match status" value="1"/>
</dbReference>
<feature type="binding site" evidence="6">
    <location>
        <position position="17"/>
    </location>
    <ligand>
        <name>ATP</name>
        <dbReference type="ChEBI" id="CHEBI:30616"/>
    </ligand>
</feature>
<comment type="cofactor">
    <cofactor evidence="6">
        <name>Mg(2+)</name>
        <dbReference type="ChEBI" id="CHEBI:18420"/>
    </cofactor>
    <cofactor evidence="6">
        <name>Mn(2+)</name>
        <dbReference type="ChEBI" id="CHEBI:29035"/>
    </cofactor>
    <text evidence="6">Mg(2+). Can also accept Mn(2+).</text>
</comment>
<feature type="binding site" evidence="6">
    <location>
        <begin position="211"/>
        <end position="215"/>
    </location>
    <ligand>
        <name>ATP</name>
        <dbReference type="ChEBI" id="CHEBI:30616"/>
    </ligand>
</feature>
<dbReference type="UniPathway" id="UPA00340">
    <property type="reaction ID" value="UER00458"/>
</dbReference>
<protein>
    <recommendedName>
        <fullName evidence="6">Acetate kinase</fullName>
        <ecNumber evidence="6">2.7.2.1</ecNumber>
    </recommendedName>
    <alternativeName>
        <fullName evidence="6">Acetokinase</fullName>
    </alternativeName>
</protein>
<proteinExistence type="inferred from homology"/>
<feature type="site" description="Transition state stabilizer" evidence="6">
    <location>
        <position position="244"/>
    </location>
</feature>
<feature type="binding site" evidence="6">
    <location>
        <begin position="334"/>
        <end position="338"/>
    </location>
    <ligand>
        <name>ATP</name>
        <dbReference type="ChEBI" id="CHEBI:30616"/>
    </ligand>
</feature>
<comment type="function">
    <text evidence="6">Catalyzes the formation of acetyl phosphate from acetate and ATP. Can also catalyze the reverse reaction.</text>
</comment>
<keyword evidence="3 6" id="KW-0547">Nucleotide-binding</keyword>
<sequence length="406" mass="44954">MKKPLILVLNSGSSSIKFQLFDMSAETVLARGLIERIGLDIATIHFQVGDETYKQAEEIWSHEGAIDVILRLLTDGKKPPLSRKEALAGIGHRVVHGGEAFQAPVLIDDEVIRVIYEHIDLAPLHNPANLKGIEATRAQFGNWVPMVAVFDTAFHQTMGEEAYLYAIPYTLYRRHKVRRYGFHGTSHHYVWEELIRLAGDAWRSRKVVSLHLGNGASACAIQAGKVVETSMGMTPLEGLVMGTRSGDIDPAVLPYVMAKEDLSIAEVQAMLNKHSGLLGLSEKTSDMREILAFMFEGDEGADRAFRVFMHRLKKYVGAYAATMGGIDALILTGGIGEHAAPVREALLAGLSFLGFDLDRRANVEKKDGFRRITSDTSRAHAFVIPTDEERFIARETYRLLKAEGLL</sequence>
<dbReference type="PRINTS" id="PR00471">
    <property type="entry name" value="ACETATEKNASE"/>
</dbReference>
<dbReference type="CDD" id="cd24010">
    <property type="entry name" value="ASKHA_NBD_AcK_PK"/>
    <property type="match status" value="1"/>
</dbReference>
<evidence type="ECO:0000313" key="9">
    <source>
        <dbReference type="Proteomes" id="UP000244338"/>
    </source>
</evidence>
<organism evidence="8 9">
    <name type="scientific">Candidatus Carbonibacillus altaicus</name>
    <dbReference type="NCBI Taxonomy" id="2163959"/>
    <lineage>
        <taxon>Bacteria</taxon>
        <taxon>Bacillati</taxon>
        <taxon>Bacillota</taxon>
        <taxon>Bacilli</taxon>
        <taxon>Bacillales</taxon>
        <taxon>Candidatus Carbonibacillus</taxon>
    </lineage>
</organism>
<comment type="catalytic activity">
    <reaction evidence="6">
        <text>acetate + ATP = acetyl phosphate + ADP</text>
        <dbReference type="Rhea" id="RHEA:11352"/>
        <dbReference type="ChEBI" id="CHEBI:22191"/>
        <dbReference type="ChEBI" id="CHEBI:30089"/>
        <dbReference type="ChEBI" id="CHEBI:30616"/>
        <dbReference type="ChEBI" id="CHEBI:456216"/>
        <dbReference type="EC" id="2.7.2.1"/>
    </reaction>
</comment>
<dbReference type="GO" id="GO:0008776">
    <property type="term" value="F:acetate kinase activity"/>
    <property type="evidence" value="ECO:0007669"/>
    <property type="project" value="UniProtKB-UniRule"/>
</dbReference>
<keyword evidence="2 6" id="KW-0808">Transferase</keyword>
<gene>
    <name evidence="6" type="primary">ackA</name>
    <name evidence="8" type="ORF">BSOLF_2502</name>
</gene>
<dbReference type="PIRSF" id="PIRSF000722">
    <property type="entry name" value="Acetate_prop_kin"/>
    <property type="match status" value="1"/>
</dbReference>
<dbReference type="InterPro" id="IPR000890">
    <property type="entry name" value="Aliphatic_acid_kin_short-chain"/>
</dbReference>
<dbReference type="AlphaFoldDB" id="A0A2R6Y2Q0"/>
<comment type="pathway">
    <text evidence="6">Metabolic intermediate biosynthesis; acetyl-CoA biosynthesis; acetyl-CoA from acetate: step 1/2.</text>
</comment>
<dbReference type="Proteomes" id="UP000244338">
    <property type="component" value="Unassembled WGS sequence"/>
</dbReference>
<dbReference type="EMBL" id="PEBX01000016">
    <property type="protein sequence ID" value="PTQ56941.1"/>
    <property type="molecule type" value="Genomic_DNA"/>
</dbReference>
<evidence type="ECO:0000313" key="8">
    <source>
        <dbReference type="EMBL" id="PTQ56941.1"/>
    </source>
</evidence>
<dbReference type="PANTHER" id="PTHR21060:SF15">
    <property type="entry name" value="ACETATE KINASE-RELATED"/>
    <property type="match status" value="1"/>
</dbReference>
<feature type="binding site" evidence="6">
    <location>
        <position position="388"/>
    </location>
    <ligand>
        <name>Mg(2+)</name>
        <dbReference type="ChEBI" id="CHEBI:18420"/>
    </ligand>
</feature>
<dbReference type="GO" id="GO:0006085">
    <property type="term" value="P:acetyl-CoA biosynthetic process"/>
    <property type="evidence" value="ECO:0007669"/>
    <property type="project" value="UniProtKB-UniRule"/>
</dbReference>
<dbReference type="Gene3D" id="3.30.420.40">
    <property type="match status" value="2"/>
</dbReference>
<feature type="binding site" evidence="6">
    <location>
        <position position="10"/>
    </location>
    <ligand>
        <name>Mg(2+)</name>
        <dbReference type="ChEBI" id="CHEBI:18420"/>
    </ligand>
</feature>
<evidence type="ECO:0000256" key="4">
    <source>
        <dbReference type="ARBA" id="ARBA00022777"/>
    </source>
</evidence>
<keyword evidence="6" id="KW-0479">Metal-binding</keyword>
<dbReference type="Pfam" id="PF00871">
    <property type="entry name" value="Acetate_kinase"/>
    <property type="match status" value="1"/>
</dbReference>
<evidence type="ECO:0000256" key="3">
    <source>
        <dbReference type="ARBA" id="ARBA00022741"/>
    </source>
</evidence>
<keyword evidence="6" id="KW-0460">Magnesium</keyword>
<comment type="subcellular location">
    <subcellularLocation>
        <location evidence="6">Cytoplasm</location>
    </subcellularLocation>
</comment>
<comment type="similarity">
    <text evidence="1 6 7">Belongs to the acetokinase family.</text>
</comment>
<dbReference type="PROSITE" id="PS01076">
    <property type="entry name" value="ACETATE_KINASE_2"/>
    <property type="match status" value="1"/>
</dbReference>
<feature type="site" description="Transition state stabilizer" evidence="6">
    <location>
        <position position="183"/>
    </location>
</feature>
<dbReference type="GO" id="GO:0005737">
    <property type="term" value="C:cytoplasm"/>
    <property type="evidence" value="ECO:0007669"/>
    <property type="project" value="UniProtKB-SubCell"/>
</dbReference>
<dbReference type="PANTHER" id="PTHR21060">
    <property type="entry name" value="ACETATE KINASE"/>
    <property type="match status" value="1"/>
</dbReference>
<keyword evidence="4 6" id="KW-0418">Kinase</keyword>
<dbReference type="GO" id="GO:0006083">
    <property type="term" value="P:acetate metabolic process"/>
    <property type="evidence" value="ECO:0007669"/>
    <property type="project" value="TreeGrafter"/>
</dbReference>
<evidence type="ECO:0000256" key="1">
    <source>
        <dbReference type="ARBA" id="ARBA00008748"/>
    </source>
</evidence>
<feature type="binding site" evidence="6">
    <location>
        <position position="93"/>
    </location>
    <ligand>
        <name>substrate</name>
    </ligand>
</feature>
<comment type="subunit">
    <text evidence="6">Homodimer.</text>
</comment>
<accession>A0A2R6Y2Q0</accession>
<dbReference type="EC" id="2.7.2.1" evidence="6"/>
<evidence type="ECO:0000256" key="5">
    <source>
        <dbReference type="ARBA" id="ARBA00022840"/>
    </source>
</evidence>
<evidence type="ECO:0000256" key="7">
    <source>
        <dbReference type="RuleBase" id="RU003835"/>
    </source>
</evidence>
<dbReference type="SUPFAM" id="SSF53067">
    <property type="entry name" value="Actin-like ATPase domain"/>
    <property type="match status" value="2"/>
</dbReference>
<dbReference type="InterPro" id="IPR043129">
    <property type="entry name" value="ATPase_NBD"/>
</dbReference>
<dbReference type="GO" id="GO:0005524">
    <property type="term" value="F:ATP binding"/>
    <property type="evidence" value="ECO:0007669"/>
    <property type="project" value="UniProtKB-KW"/>
</dbReference>
<feature type="active site" description="Proton donor/acceptor" evidence="6">
    <location>
        <position position="151"/>
    </location>
</feature>
<feature type="binding site" evidence="6">
    <location>
        <begin position="286"/>
        <end position="288"/>
    </location>
    <ligand>
        <name>ATP</name>
        <dbReference type="ChEBI" id="CHEBI:30616"/>
    </ligand>
</feature>
<keyword evidence="5 6" id="KW-0067">ATP-binding</keyword>
<dbReference type="InterPro" id="IPR004372">
    <property type="entry name" value="Ac/propionate_kinase"/>
</dbReference>
<keyword evidence="6" id="KW-0963">Cytoplasm</keyword>
<name>A0A2R6Y2Q0_9BACL</name>
<dbReference type="NCBIfam" id="TIGR00016">
    <property type="entry name" value="ackA"/>
    <property type="match status" value="1"/>
</dbReference>
<dbReference type="GO" id="GO:0000287">
    <property type="term" value="F:magnesium ion binding"/>
    <property type="evidence" value="ECO:0007669"/>
    <property type="project" value="UniProtKB-UniRule"/>
</dbReference>
<reference evidence="9" key="1">
    <citation type="journal article" date="2018" name="Sci. Rep.">
        <title>Lignite coal burning seam in the remote Altai Mountains harbors a hydrogen-driven thermophilic microbial community.</title>
        <authorList>
            <person name="Kadnikov V.V."/>
            <person name="Mardanov A.V."/>
            <person name="Ivasenko D.A."/>
            <person name="Antsiferov D.V."/>
            <person name="Beletsky A.V."/>
            <person name="Karnachuk O.V."/>
            <person name="Ravin N.V."/>
        </authorList>
    </citation>
    <scope>NUCLEOTIDE SEQUENCE [LARGE SCALE GENOMIC DNA]</scope>
</reference>
<dbReference type="InterPro" id="IPR023865">
    <property type="entry name" value="Aliphatic_acid_kinase_CS"/>
</dbReference>
<evidence type="ECO:0000256" key="6">
    <source>
        <dbReference type="HAMAP-Rule" id="MF_00020"/>
    </source>
</evidence>